<dbReference type="SUPFAM" id="SSF48239">
    <property type="entry name" value="Terpenoid cyclases/Protein prenyltransferases"/>
    <property type="match status" value="1"/>
</dbReference>
<keyword evidence="2" id="KW-1185">Reference proteome</keyword>
<accession>A0A0M2HAC0</accession>
<reference evidence="1 2" key="1">
    <citation type="submission" date="2015-02" db="EMBL/GenBank/DDBJ databases">
        <title>Draft genome sequences of ten Microbacterium spp. with emphasis on heavy metal contaminated environments.</title>
        <authorList>
            <person name="Corretto E."/>
        </authorList>
    </citation>
    <scope>NUCLEOTIDE SEQUENCE [LARGE SCALE GENOMIC DNA]</scope>
    <source>
        <strain evidence="1 2">DSM 12510</strain>
    </source>
</reference>
<dbReference type="STRING" id="92835.RS81_00830"/>
<dbReference type="PATRIC" id="fig|92835.4.peg.848"/>
<protein>
    <recommendedName>
        <fullName evidence="3">Prenyltransferase and squalene oxidase repeat protein</fullName>
    </recommendedName>
</protein>
<dbReference type="Proteomes" id="UP000033956">
    <property type="component" value="Unassembled WGS sequence"/>
</dbReference>
<dbReference type="AlphaFoldDB" id="A0A0M2HAC0"/>
<name>A0A0M2HAC0_9MICO</name>
<gene>
    <name evidence="1" type="ORF">RS81_00830</name>
</gene>
<sequence length="317" mass="35586">MPRMDDVIEYLLAGDPAIRWQVMRDLTDAAPEAVAAERRRTLTEGWGARLLGEQGADGLWDGGTYRPGWVDDERPFFDAWTATHFSLQSLREYGVEPGAPAVRHAIDRVASSARWEYNGESYFTGEVEPCINGIALAVGAYFERDASAILTTVLATQHGDGGWNCWSDDPAAPSSMHSTICALEGLWAWHAATGGTDAATAARRAGEEYLLERRLLWRRTDGALIDPRMTMISVPTRWFYDVLRALDYLRVARPERDPRCADAIDLLRGKRLANGLFPSENDHQGATLFDMEREREGFPSRWATLRALRVLRWWDAA</sequence>
<evidence type="ECO:0000313" key="2">
    <source>
        <dbReference type="Proteomes" id="UP000033956"/>
    </source>
</evidence>
<dbReference type="Gene3D" id="1.50.10.20">
    <property type="match status" value="1"/>
</dbReference>
<proteinExistence type="predicted"/>
<evidence type="ECO:0008006" key="3">
    <source>
        <dbReference type="Google" id="ProtNLM"/>
    </source>
</evidence>
<dbReference type="InterPro" id="IPR008930">
    <property type="entry name" value="Terpenoid_cyclase/PrenylTrfase"/>
</dbReference>
<evidence type="ECO:0000313" key="1">
    <source>
        <dbReference type="EMBL" id="KJL43522.1"/>
    </source>
</evidence>
<organism evidence="1 2">
    <name type="scientific">Microbacterium terrae</name>
    <dbReference type="NCBI Taxonomy" id="69369"/>
    <lineage>
        <taxon>Bacteria</taxon>
        <taxon>Bacillati</taxon>
        <taxon>Actinomycetota</taxon>
        <taxon>Actinomycetes</taxon>
        <taxon>Micrococcales</taxon>
        <taxon>Microbacteriaceae</taxon>
        <taxon>Microbacterium</taxon>
    </lineage>
</organism>
<dbReference type="EMBL" id="JYIZ01000037">
    <property type="protein sequence ID" value="KJL43522.1"/>
    <property type="molecule type" value="Genomic_DNA"/>
</dbReference>
<comment type="caution">
    <text evidence="1">The sequence shown here is derived from an EMBL/GenBank/DDBJ whole genome shotgun (WGS) entry which is preliminary data.</text>
</comment>